<reference evidence="2" key="1">
    <citation type="submission" date="2022-11" db="EMBL/GenBank/DDBJ databases">
        <title>Identification and genomic analyses of a novel endophytic actinobacterium Streptomyces endophytica sp. nov. with potential for biocontrol of Yam anthracnose.</title>
        <authorList>
            <person name="Huang X."/>
        </authorList>
    </citation>
    <scope>NUCLEOTIDE SEQUENCE</scope>
    <source>
        <strain evidence="2">HNM0140</strain>
    </source>
</reference>
<feature type="region of interest" description="Disordered" evidence="1">
    <location>
        <begin position="170"/>
        <end position="189"/>
    </location>
</feature>
<protein>
    <submittedName>
        <fullName evidence="2">Uncharacterized protein</fullName>
    </submittedName>
</protein>
<evidence type="ECO:0000313" key="3">
    <source>
        <dbReference type="Proteomes" id="UP001164959"/>
    </source>
</evidence>
<evidence type="ECO:0000313" key="2">
    <source>
        <dbReference type="EMBL" id="UZJ30371.1"/>
    </source>
</evidence>
<dbReference type="EMBL" id="CP110636">
    <property type="protein sequence ID" value="UZJ30371.1"/>
    <property type="molecule type" value="Genomic_DNA"/>
</dbReference>
<sequence length="189" mass="20751">MDEGIAALVGAAVGAAATTVGAGLAFGTAVRQARIQARAEHAQWRRQVRREAFLVFHALIEDVYNQNWDVLEAMSLQGVQTPAHVPIPLYESRRAAHEVMDHIRRARGAVQVEGPRSMYQLANQLDMLAYAILDEVAVLQSKESPEIESIRRTDQRLRALQSGAEGILDAAAKVLDDPEPTAPVPRARR</sequence>
<accession>A0ABY6P9B1</accession>
<gene>
    <name evidence="2" type="ORF">OJ254_08330</name>
</gene>
<dbReference type="RefSeq" id="WP_265361823.1">
    <property type="nucleotide sequence ID" value="NZ_CP110636.1"/>
</dbReference>
<proteinExistence type="predicted"/>
<evidence type="ECO:0000256" key="1">
    <source>
        <dbReference type="SAM" id="MobiDB-lite"/>
    </source>
</evidence>
<keyword evidence="3" id="KW-1185">Reference proteome</keyword>
<organism evidence="2 3">
    <name type="scientific">Streptomyces endophytica</name>
    <dbReference type="NCBI Taxonomy" id="2991496"/>
    <lineage>
        <taxon>Bacteria</taxon>
        <taxon>Bacillati</taxon>
        <taxon>Actinomycetota</taxon>
        <taxon>Actinomycetes</taxon>
        <taxon>Kitasatosporales</taxon>
        <taxon>Streptomycetaceae</taxon>
        <taxon>Streptomyces</taxon>
    </lineage>
</organism>
<name>A0ABY6P9B1_9ACTN</name>
<dbReference type="Proteomes" id="UP001164959">
    <property type="component" value="Chromosome"/>
</dbReference>